<dbReference type="InterPro" id="IPR058064">
    <property type="entry name" value="STM2901-like"/>
</dbReference>
<dbReference type="Pfam" id="PF26636">
    <property type="entry name" value="DUF8209"/>
    <property type="match status" value="1"/>
</dbReference>
<dbReference type="Proteomes" id="UP000060630">
    <property type="component" value="Unassembled WGS sequence"/>
</dbReference>
<name>A0A106PLR7_9BURK</name>
<organism evidence="1 2">
    <name type="scientific">Burkholderia ubonensis</name>
    <dbReference type="NCBI Taxonomy" id="101571"/>
    <lineage>
        <taxon>Bacteria</taxon>
        <taxon>Pseudomonadati</taxon>
        <taxon>Pseudomonadota</taxon>
        <taxon>Betaproteobacteria</taxon>
        <taxon>Burkholderiales</taxon>
        <taxon>Burkholderiaceae</taxon>
        <taxon>Burkholderia</taxon>
        <taxon>Burkholderia cepacia complex</taxon>
    </lineage>
</organism>
<dbReference type="EMBL" id="LPHD01000214">
    <property type="protein sequence ID" value="KWA70488.1"/>
    <property type="molecule type" value="Genomic_DNA"/>
</dbReference>
<evidence type="ECO:0000313" key="2">
    <source>
        <dbReference type="Proteomes" id="UP000060630"/>
    </source>
</evidence>
<dbReference type="InterPro" id="IPR058522">
    <property type="entry name" value="DUF8209"/>
</dbReference>
<evidence type="ECO:0000313" key="1">
    <source>
        <dbReference type="EMBL" id="KWA70488.1"/>
    </source>
</evidence>
<gene>
    <name evidence="1" type="ORF">WL29_08135</name>
</gene>
<comment type="caution">
    <text evidence="1">The sequence shown here is derived from an EMBL/GenBank/DDBJ whole genome shotgun (WGS) entry which is preliminary data.</text>
</comment>
<dbReference type="NCBIfam" id="NF045926">
    <property type="entry name" value="STM2901_fam"/>
    <property type="match status" value="1"/>
</dbReference>
<proteinExistence type="predicted"/>
<sequence length="145" mass="15924">MANTYKYGIHEGLSREALFFLIFIEETGKELGVDDAVGIAMVLAGQRFIPTRGKFAGAVKGTSIASVVSRRMLPYELKNRILPTVTSFTSLLLLRIKFTRNIGVFVGRAVPGVGWAILASDVAMISYRSVTTYNGMVKPEDRLYG</sequence>
<reference evidence="1 2" key="1">
    <citation type="submission" date="2015-11" db="EMBL/GenBank/DDBJ databases">
        <title>Expanding the genomic diversity of Burkholderia species for the development of highly accurate diagnostics.</title>
        <authorList>
            <person name="Sahl J."/>
            <person name="Keim P."/>
            <person name="Wagner D."/>
        </authorList>
    </citation>
    <scope>NUCLEOTIDE SEQUENCE [LARGE SCALE GENOMIC DNA]</scope>
    <source>
        <strain evidence="1 2">MSMB2087WGS</strain>
    </source>
</reference>
<dbReference type="RefSeq" id="WP_059655102.1">
    <property type="nucleotide sequence ID" value="NZ_LOXJ01000031.1"/>
</dbReference>
<accession>A0A106PLR7</accession>
<protein>
    <submittedName>
        <fullName evidence="1">Uncharacterized protein</fullName>
    </submittedName>
</protein>
<dbReference type="AlphaFoldDB" id="A0A106PLR7"/>